<proteinExistence type="predicted"/>
<name>A0A7J7X6H6_RHIFE</name>
<comment type="caution">
    <text evidence="1">The sequence shown here is derived from an EMBL/GenBank/DDBJ whole genome shotgun (WGS) entry which is preliminary data.</text>
</comment>
<dbReference type="EMBL" id="JACAGC010000009">
    <property type="protein sequence ID" value="KAF6344910.1"/>
    <property type="molecule type" value="Genomic_DNA"/>
</dbReference>
<dbReference type="AlphaFoldDB" id="A0A7J7X6H6"/>
<protein>
    <submittedName>
        <fullName evidence="1">Uncharacterized protein</fullName>
    </submittedName>
</protein>
<reference evidence="1 2" key="1">
    <citation type="journal article" date="2020" name="Nature">
        <title>Six reference-quality genomes reveal evolution of bat adaptations.</title>
        <authorList>
            <person name="Jebb D."/>
            <person name="Huang Z."/>
            <person name="Pippel M."/>
            <person name="Hughes G.M."/>
            <person name="Lavrichenko K."/>
            <person name="Devanna P."/>
            <person name="Winkler S."/>
            <person name="Jermiin L.S."/>
            <person name="Skirmuntt E.C."/>
            <person name="Katzourakis A."/>
            <person name="Burkitt-Gray L."/>
            <person name="Ray D.A."/>
            <person name="Sullivan K.A.M."/>
            <person name="Roscito J.G."/>
            <person name="Kirilenko B.M."/>
            <person name="Davalos L.M."/>
            <person name="Corthals A.P."/>
            <person name="Power M.L."/>
            <person name="Jones G."/>
            <person name="Ransome R.D."/>
            <person name="Dechmann D.K.N."/>
            <person name="Locatelli A.G."/>
            <person name="Puechmaille S.J."/>
            <person name="Fedrigo O."/>
            <person name="Jarvis E.D."/>
            <person name="Hiller M."/>
            <person name="Vernes S.C."/>
            <person name="Myers E.W."/>
            <person name="Teeling E.C."/>
        </authorList>
    </citation>
    <scope>NUCLEOTIDE SEQUENCE [LARGE SCALE GENOMIC DNA]</scope>
    <source>
        <strain evidence="1">MRhiFer1</strain>
        <tissue evidence="1">Lung</tissue>
    </source>
</reference>
<evidence type="ECO:0000313" key="2">
    <source>
        <dbReference type="Proteomes" id="UP000585614"/>
    </source>
</evidence>
<sequence length="120" mass="13240">MDTFPWFCACRSDDLGAGSGEQGEKGMKSAEQRPIGGCYCCHQSKGFSAPEVPDPVGLKGRPFLLLRWPGLEVFVAAALRWEHLRVCGLFLWRPALELDHFPVPGVRPSLLLICNSLLTN</sequence>
<accession>A0A7J7X6H6</accession>
<organism evidence="1 2">
    <name type="scientific">Rhinolophus ferrumequinum</name>
    <name type="common">Greater horseshoe bat</name>
    <dbReference type="NCBI Taxonomy" id="59479"/>
    <lineage>
        <taxon>Eukaryota</taxon>
        <taxon>Metazoa</taxon>
        <taxon>Chordata</taxon>
        <taxon>Craniata</taxon>
        <taxon>Vertebrata</taxon>
        <taxon>Euteleostomi</taxon>
        <taxon>Mammalia</taxon>
        <taxon>Eutheria</taxon>
        <taxon>Laurasiatheria</taxon>
        <taxon>Chiroptera</taxon>
        <taxon>Yinpterochiroptera</taxon>
        <taxon>Rhinolophoidea</taxon>
        <taxon>Rhinolophidae</taxon>
        <taxon>Rhinolophinae</taxon>
        <taxon>Rhinolophus</taxon>
    </lineage>
</organism>
<evidence type="ECO:0000313" key="1">
    <source>
        <dbReference type="EMBL" id="KAF6344910.1"/>
    </source>
</evidence>
<dbReference type="Proteomes" id="UP000585614">
    <property type="component" value="Unassembled WGS sequence"/>
</dbReference>
<gene>
    <name evidence="1" type="ORF">mRhiFer1_010280</name>
</gene>